<name>A0A1H9BIV1_9GAMM</name>
<proteinExistence type="predicted"/>
<dbReference type="STRING" id="867345.SAMN05421693_10941"/>
<organism evidence="1 2">
    <name type="scientific">Ectothiorhodospira magna</name>
    <dbReference type="NCBI Taxonomy" id="867345"/>
    <lineage>
        <taxon>Bacteria</taxon>
        <taxon>Pseudomonadati</taxon>
        <taxon>Pseudomonadota</taxon>
        <taxon>Gammaproteobacteria</taxon>
        <taxon>Chromatiales</taxon>
        <taxon>Ectothiorhodospiraceae</taxon>
        <taxon>Ectothiorhodospira</taxon>
    </lineage>
</organism>
<dbReference type="EMBL" id="FOFO01000009">
    <property type="protein sequence ID" value="SEP88835.1"/>
    <property type="molecule type" value="Genomic_DNA"/>
</dbReference>
<reference evidence="1 2" key="1">
    <citation type="submission" date="2016-10" db="EMBL/GenBank/DDBJ databases">
        <authorList>
            <person name="de Groot N.N."/>
        </authorList>
    </citation>
    <scope>NUCLEOTIDE SEQUENCE [LARGE SCALE GENOMIC DNA]</scope>
    <source>
        <strain evidence="1 2">B7-7</strain>
    </source>
</reference>
<protein>
    <submittedName>
        <fullName evidence="1">General secretion pathway protein K</fullName>
    </submittedName>
</protein>
<evidence type="ECO:0000313" key="2">
    <source>
        <dbReference type="Proteomes" id="UP000199496"/>
    </source>
</evidence>
<evidence type="ECO:0000313" key="1">
    <source>
        <dbReference type="EMBL" id="SEP88835.1"/>
    </source>
</evidence>
<dbReference type="AlphaFoldDB" id="A0A1H9BIV1"/>
<dbReference type="RefSeq" id="WP_090205325.1">
    <property type="nucleotide sequence ID" value="NZ_FOFO01000009.1"/>
</dbReference>
<dbReference type="OrthoDB" id="9181871at2"/>
<accession>A0A1H9BIV1</accession>
<sequence>MACLSSPRPHRGLALLAVLWITAALSVLVAGMVYQVRGETQMARMQLERATIQPLMAGALRMAARDLPARPEAGSRAVTLVYRIGDHHLTVEAIPLNGFISLSSAGESLLVDMFVYGARLDPDGARLLAQTLVAHRQTLPEGFVSRRQLHDIPGMERDIYDSIAPLVVPQRVTGGQINPEAAPAPVLRVLARGDDAVVQRILETRRNPDGQWRTDGLETRHLLASRARAWVVHVEYHQANWRWRQGQIHAPAGLPGGRHWQLLDPLHRIQAHSSITALSSVPCCNPSNKV</sequence>
<dbReference type="Proteomes" id="UP000199496">
    <property type="component" value="Unassembled WGS sequence"/>
</dbReference>
<keyword evidence="2" id="KW-1185">Reference proteome</keyword>
<gene>
    <name evidence="1" type="ORF">SAMN05421693_10941</name>
</gene>